<keyword evidence="2" id="KW-0808">Transferase</keyword>
<name>A0A561ERA5_9ACTN</name>
<dbReference type="InterPro" id="IPR013216">
    <property type="entry name" value="Methyltransf_11"/>
</dbReference>
<dbReference type="GO" id="GO:0008757">
    <property type="term" value="F:S-adenosylmethionine-dependent methyltransferase activity"/>
    <property type="evidence" value="ECO:0007669"/>
    <property type="project" value="InterPro"/>
</dbReference>
<evidence type="ECO:0000259" key="1">
    <source>
        <dbReference type="Pfam" id="PF08241"/>
    </source>
</evidence>
<proteinExistence type="predicted"/>
<protein>
    <submittedName>
        <fullName evidence="2">Methyltransferase family protein</fullName>
    </submittedName>
</protein>
<organism evidence="2 3">
    <name type="scientific">Kitasatospora atroaurantiaca</name>
    <dbReference type="NCBI Taxonomy" id="285545"/>
    <lineage>
        <taxon>Bacteria</taxon>
        <taxon>Bacillati</taxon>
        <taxon>Actinomycetota</taxon>
        <taxon>Actinomycetes</taxon>
        <taxon>Kitasatosporales</taxon>
        <taxon>Streptomycetaceae</taxon>
        <taxon>Kitasatospora</taxon>
    </lineage>
</organism>
<feature type="domain" description="Methyltransferase type 11" evidence="1">
    <location>
        <begin position="75"/>
        <end position="165"/>
    </location>
</feature>
<dbReference type="Proteomes" id="UP000318416">
    <property type="component" value="Unassembled WGS sequence"/>
</dbReference>
<evidence type="ECO:0000313" key="3">
    <source>
        <dbReference type="Proteomes" id="UP000318416"/>
    </source>
</evidence>
<dbReference type="InterPro" id="IPR029063">
    <property type="entry name" value="SAM-dependent_MTases_sf"/>
</dbReference>
<dbReference type="CDD" id="cd02440">
    <property type="entry name" value="AdoMet_MTases"/>
    <property type="match status" value="1"/>
</dbReference>
<dbReference type="SUPFAM" id="SSF53335">
    <property type="entry name" value="S-adenosyl-L-methionine-dependent methyltransferases"/>
    <property type="match status" value="1"/>
</dbReference>
<reference evidence="2 3" key="1">
    <citation type="submission" date="2019-06" db="EMBL/GenBank/DDBJ databases">
        <title>Sequencing the genomes of 1000 actinobacteria strains.</title>
        <authorList>
            <person name="Klenk H.-P."/>
        </authorList>
    </citation>
    <scope>NUCLEOTIDE SEQUENCE [LARGE SCALE GENOMIC DNA]</scope>
    <source>
        <strain evidence="2 3">DSM 41649</strain>
    </source>
</reference>
<evidence type="ECO:0000313" key="2">
    <source>
        <dbReference type="EMBL" id="TWE18137.1"/>
    </source>
</evidence>
<dbReference type="PANTHER" id="PTHR43464:SF83">
    <property type="entry name" value="MALONYL-[ACYL-CARRIER PROTEIN] O-METHYLTRANSFERASE"/>
    <property type="match status" value="1"/>
</dbReference>
<dbReference type="Pfam" id="PF08241">
    <property type="entry name" value="Methyltransf_11"/>
    <property type="match status" value="1"/>
</dbReference>
<keyword evidence="3" id="KW-1185">Reference proteome</keyword>
<gene>
    <name evidence="2" type="ORF">FB465_3186</name>
</gene>
<keyword evidence="2" id="KW-0489">Methyltransferase</keyword>
<dbReference type="PANTHER" id="PTHR43464">
    <property type="entry name" value="METHYLTRANSFERASE"/>
    <property type="match status" value="1"/>
</dbReference>
<sequence length="251" mass="27359">MLPIFDGGSPARLRILRSMVQFADFDSRGYPMVDVRTGYGQWVESYEQTVEDAMDVDVLARLAVPDWPSVRRAADLGCGTGRTGAWLRRQGVAAVDGVDLTPEMLAVARAKGAHDRLVEADLAASGLPGEAYDLVISSLVDEHLAELGPLYREAFRLARPGALFVLVGLHPYFIMAAGMPTHFTSAAGESIAITTHVHLVSDHLTAGLAAGWQLAEMNESVVDDRWIALKPKWERLRSHPVSAAYAWRKPA</sequence>
<dbReference type="AlphaFoldDB" id="A0A561ERA5"/>
<dbReference type="EMBL" id="VIVR01000001">
    <property type="protein sequence ID" value="TWE18137.1"/>
    <property type="molecule type" value="Genomic_DNA"/>
</dbReference>
<accession>A0A561ERA5</accession>
<dbReference type="Gene3D" id="3.40.50.150">
    <property type="entry name" value="Vaccinia Virus protein VP39"/>
    <property type="match status" value="1"/>
</dbReference>
<comment type="caution">
    <text evidence="2">The sequence shown here is derived from an EMBL/GenBank/DDBJ whole genome shotgun (WGS) entry which is preliminary data.</text>
</comment>
<dbReference type="GO" id="GO:0032259">
    <property type="term" value="P:methylation"/>
    <property type="evidence" value="ECO:0007669"/>
    <property type="project" value="UniProtKB-KW"/>
</dbReference>